<feature type="compositionally biased region" description="Polar residues" evidence="1">
    <location>
        <begin position="56"/>
        <end position="65"/>
    </location>
</feature>
<dbReference type="EMBL" id="WIXP02000006">
    <property type="protein sequence ID" value="KAF6209767.1"/>
    <property type="molecule type" value="Genomic_DNA"/>
</dbReference>
<dbReference type="AlphaFoldDB" id="A0A8S9XLB0"/>
<feature type="compositionally biased region" description="Basic residues" evidence="1">
    <location>
        <begin position="66"/>
        <end position="76"/>
    </location>
</feature>
<evidence type="ECO:0000313" key="3">
    <source>
        <dbReference type="Proteomes" id="UP000466442"/>
    </source>
</evidence>
<accession>A0A8S9XLB0</accession>
<organism evidence="2 3">
    <name type="scientific">Apolygus lucorum</name>
    <name type="common">Small green plant bug</name>
    <name type="synonym">Lygocoris lucorum</name>
    <dbReference type="NCBI Taxonomy" id="248454"/>
    <lineage>
        <taxon>Eukaryota</taxon>
        <taxon>Metazoa</taxon>
        <taxon>Ecdysozoa</taxon>
        <taxon>Arthropoda</taxon>
        <taxon>Hexapoda</taxon>
        <taxon>Insecta</taxon>
        <taxon>Pterygota</taxon>
        <taxon>Neoptera</taxon>
        <taxon>Paraneoptera</taxon>
        <taxon>Hemiptera</taxon>
        <taxon>Heteroptera</taxon>
        <taxon>Panheteroptera</taxon>
        <taxon>Cimicomorpha</taxon>
        <taxon>Miridae</taxon>
        <taxon>Mirini</taxon>
        <taxon>Apolygus</taxon>
    </lineage>
</organism>
<comment type="caution">
    <text evidence="2">The sequence shown here is derived from an EMBL/GenBank/DDBJ whole genome shotgun (WGS) entry which is preliminary data.</text>
</comment>
<evidence type="ECO:0000313" key="2">
    <source>
        <dbReference type="EMBL" id="KAF6209767.1"/>
    </source>
</evidence>
<name>A0A8S9XLB0_APOLU</name>
<evidence type="ECO:0000256" key="1">
    <source>
        <dbReference type="SAM" id="MobiDB-lite"/>
    </source>
</evidence>
<dbReference type="Proteomes" id="UP000466442">
    <property type="component" value="Unassembled WGS sequence"/>
</dbReference>
<protein>
    <submittedName>
        <fullName evidence="2">Uncharacterized protein</fullName>
    </submittedName>
</protein>
<keyword evidence="3" id="KW-1185">Reference proteome</keyword>
<gene>
    <name evidence="2" type="ORF">GE061_015517</name>
</gene>
<feature type="region of interest" description="Disordered" evidence="1">
    <location>
        <begin position="1"/>
        <end position="76"/>
    </location>
</feature>
<sequence length="186" mass="20674">MSRRRQASAPEPRGQMRGRGRREYSAPPPNRGTRTFRRRPRRQTSNSADSPKSEQLRQNQNNMTKPSRRGPLRRINKPRYTVDFSVKVNGLSSAVRIRDLKAALVERGVRPSDISWRATKGVALLHFAKRRPIQEPAATPGKNVNDVVASLQGLSVKPEDGPRMDLIVEVAQPLAPRAALVGATTA</sequence>
<dbReference type="OrthoDB" id="433414at2759"/>
<reference evidence="2" key="1">
    <citation type="journal article" date="2021" name="Mol. Ecol. Resour.">
        <title>Apolygus lucorum genome provides insights into omnivorousness and mesophyll feeding.</title>
        <authorList>
            <person name="Liu Y."/>
            <person name="Liu H."/>
            <person name="Wang H."/>
            <person name="Huang T."/>
            <person name="Liu B."/>
            <person name="Yang B."/>
            <person name="Yin L."/>
            <person name="Li B."/>
            <person name="Zhang Y."/>
            <person name="Zhang S."/>
            <person name="Jiang F."/>
            <person name="Zhang X."/>
            <person name="Ren Y."/>
            <person name="Wang B."/>
            <person name="Wang S."/>
            <person name="Lu Y."/>
            <person name="Wu K."/>
            <person name="Fan W."/>
            <person name="Wang G."/>
        </authorList>
    </citation>
    <scope>NUCLEOTIDE SEQUENCE</scope>
    <source>
        <strain evidence="2">12Hb</strain>
    </source>
</reference>
<proteinExistence type="predicted"/>